<keyword evidence="10 11" id="KW-0472">Membrane</keyword>
<dbReference type="CDD" id="cd06163">
    <property type="entry name" value="S2P-M50_PDZ_RseP-like"/>
    <property type="match status" value="1"/>
</dbReference>
<dbReference type="GO" id="GO:0046872">
    <property type="term" value="F:metal ion binding"/>
    <property type="evidence" value="ECO:0007669"/>
    <property type="project" value="UniProtKB-KW"/>
</dbReference>
<feature type="domain" description="PDZ" evidence="12">
    <location>
        <begin position="147"/>
        <end position="201"/>
    </location>
</feature>
<reference evidence="14" key="1">
    <citation type="submission" date="2019-01" db="EMBL/GenBank/DDBJ databases">
        <title>Gri0909 isolated from a small marine red alga.</title>
        <authorList>
            <person name="Kim J."/>
            <person name="Jeong S.E."/>
            <person name="Jeon C.O."/>
        </authorList>
    </citation>
    <scope>NUCLEOTIDE SEQUENCE [LARGE SCALE GENOMIC DNA]</scope>
    <source>
        <strain evidence="14">Gri0909</strain>
    </source>
</reference>
<dbReference type="Pfam" id="PF02163">
    <property type="entry name" value="Peptidase_M50"/>
    <property type="match status" value="1"/>
</dbReference>
<name>A0A3S3US67_9PROT</name>
<proteinExistence type="inferred from homology"/>
<organism evidence="13 14">
    <name type="scientific">Hwanghaeella grinnelliae</name>
    <dbReference type="NCBI Taxonomy" id="2500179"/>
    <lineage>
        <taxon>Bacteria</taxon>
        <taxon>Pseudomonadati</taxon>
        <taxon>Pseudomonadota</taxon>
        <taxon>Alphaproteobacteria</taxon>
        <taxon>Rhodospirillales</taxon>
        <taxon>Rhodospirillaceae</taxon>
        <taxon>Hwanghaeella</taxon>
    </lineage>
</organism>
<dbReference type="RefSeq" id="WP_127764696.1">
    <property type="nucleotide sequence ID" value="NZ_SADE01000001.1"/>
</dbReference>
<evidence type="ECO:0000259" key="12">
    <source>
        <dbReference type="PROSITE" id="PS50106"/>
    </source>
</evidence>
<gene>
    <name evidence="13" type="primary">rseP</name>
    <name evidence="13" type="ORF">EOI86_08815</name>
</gene>
<dbReference type="Gene3D" id="2.30.42.10">
    <property type="match status" value="1"/>
</dbReference>
<feature type="transmembrane region" description="Helical" evidence="11">
    <location>
        <begin position="109"/>
        <end position="132"/>
    </location>
</feature>
<dbReference type="EC" id="3.4.24.-" evidence="11"/>
<keyword evidence="6 11" id="KW-0378">Hydrolase</keyword>
<dbReference type="SMART" id="SM00228">
    <property type="entry name" value="PDZ"/>
    <property type="match status" value="1"/>
</dbReference>
<dbReference type="CDD" id="cd23081">
    <property type="entry name" value="cpPDZ_EcRseP-like"/>
    <property type="match status" value="1"/>
</dbReference>
<dbReference type="InterPro" id="IPR008915">
    <property type="entry name" value="Peptidase_M50"/>
</dbReference>
<comment type="cofactor">
    <cofactor evidence="1 11">
        <name>Zn(2+)</name>
        <dbReference type="ChEBI" id="CHEBI:29105"/>
    </cofactor>
</comment>
<feature type="transmembrane region" description="Helical" evidence="11">
    <location>
        <begin position="345"/>
        <end position="363"/>
    </location>
</feature>
<dbReference type="SUPFAM" id="SSF50156">
    <property type="entry name" value="PDZ domain-like"/>
    <property type="match status" value="1"/>
</dbReference>
<dbReference type="GO" id="GO:0006508">
    <property type="term" value="P:proteolysis"/>
    <property type="evidence" value="ECO:0007669"/>
    <property type="project" value="UniProtKB-KW"/>
</dbReference>
<dbReference type="InterPro" id="IPR004387">
    <property type="entry name" value="Pept_M50_Zn"/>
</dbReference>
<dbReference type="EMBL" id="SADE01000001">
    <property type="protein sequence ID" value="RVU39325.1"/>
    <property type="molecule type" value="Genomic_DNA"/>
</dbReference>
<evidence type="ECO:0000313" key="14">
    <source>
        <dbReference type="Proteomes" id="UP000287447"/>
    </source>
</evidence>
<comment type="caution">
    <text evidence="13">The sequence shown here is derived from an EMBL/GenBank/DDBJ whole genome shotgun (WGS) entry which is preliminary data.</text>
</comment>
<dbReference type="GO" id="GO:0004222">
    <property type="term" value="F:metalloendopeptidase activity"/>
    <property type="evidence" value="ECO:0007669"/>
    <property type="project" value="InterPro"/>
</dbReference>
<feature type="transmembrane region" description="Helical" evidence="11">
    <location>
        <begin position="12"/>
        <end position="31"/>
    </location>
</feature>
<keyword evidence="5 11" id="KW-0812">Transmembrane</keyword>
<dbReference type="NCBIfam" id="TIGR00054">
    <property type="entry name" value="RIP metalloprotease RseP"/>
    <property type="match status" value="1"/>
</dbReference>
<dbReference type="InterPro" id="IPR041489">
    <property type="entry name" value="PDZ_6"/>
</dbReference>
<dbReference type="PANTHER" id="PTHR42837:SF2">
    <property type="entry name" value="MEMBRANE METALLOPROTEASE ARASP2, CHLOROPLASTIC-RELATED"/>
    <property type="match status" value="1"/>
</dbReference>
<comment type="similarity">
    <text evidence="3 11">Belongs to the peptidase M50B family.</text>
</comment>
<dbReference type="InterPro" id="IPR036034">
    <property type="entry name" value="PDZ_sf"/>
</dbReference>
<evidence type="ECO:0000256" key="3">
    <source>
        <dbReference type="ARBA" id="ARBA00007931"/>
    </source>
</evidence>
<keyword evidence="14" id="KW-1185">Reference proteome</keyword>
<dbReference type="InterPro" id="IPR001478">
    <property type="entry name" value="PDZ"/>
</dbReference>
<evidence type="ECO:0000256" key="11">
    <source>
        <dbReference type="RuleBase" id="RU362031"/>
    </source>
</evidence>
<evidence type="ECO:0000313" key="13">
    <source>
        <dbReference type="EMBL" id="RVU39325.1"/>
    </source>
</evidence>
<keyword evidence="7 11" id="KW-0862">Zinc</keyword>
<evidence type="ECO:0000256" key="10">
    <source>
        <dbReference type="ARBA" id="ARBA00023136"/>
    </source>
</evidence>
<accession>A0A3S3US67</accession>
<dbReference type="PANTHER" id="PTHR42837">
    <property type="entry name" value="REGULATOR OF SIGMA-E PROTEASE RSEP"/>
    <property type="match status" value="1"/>
</dbReference>
<dbReference type="Pfam" id="PF17820">
    <property type="entry name" value="PDZ_6"/>
    <property type="match status" value="1"/>
</dbReference>
<protein>
    <recommendedName>
        <fullName evidence="11">Zinc metalloprotease</fullName>
        <ecNumber evidence="11">3.4.24.-</ecNumber>
    </recommendedName>
</protein>
<dbReference type="OrthoDB" id="9782003at2"/>
<dbReference type="Proteomes" id="UP000287447">
    <property type="component" value="Unassembled WGS sequence"/>
</dbReference>
<keyword evidence="11" id="KW-0479">Metal-binding</keyword>
<sequence length="371" mass="39677">MDQLVGDIGYLNFIWVLCLLVFVHELGHYAVARWCGVRVETFSIGFGKELCGWTDSHGTRWKISLLPLGGYVKMFGEHSMPADLEGGPVEMTAAEKEVSFSHKSLGRRAAVVAAGPFANFLFAIVVLAGVFMTVGQPTPGDFVTGGIGGVVEDSAAGEAGFQAGDRILSIDGTPVGGFGDLQQAVVESDGQELRFEIERDGAVSFLTAAPREVMIPAEDGSEVKTYRLGVHGPAPIYVTSSVFEAVTKATTEIWRMITLTLESVGEMITGDRGTEELGGPVRIVQLSNDFAQMGALALLHFAVLLSVNLGLINLFPVPMLDGGHLLFYAIEGIRGKAMGEKAQEYGLRIGLALIVGLMVFVTVNDFIHLPL</sequence>
<dbReference type="AlphaFoldDB" id="A0A3S3US67"/>
<dbReference type="GO" id="GO:0016020">
    <property type="term" value="C:membrane"/>
    <property type="evidence" value="ECO:0007669"/>
    <property type="project" value="UniProtKB-SubCell"/>
</dbReference>
<keyword evidence="8 11" id="KW-1133">Transmembrane helix</keyword>
<evidence type="ECO:0000256" key="4">
    <source>
        <dbReference type="ARBA" id="ARBA00022670"/>
    </source>
</evidence>
<keyword evidence="4 13" id="KW-0645">Protease</keyword>
<evidence type="ECO:0000256" key="2">
    <source>
        <dbReference type="ARBA" id="ARBA00004141"/>
    </source>
</evidence>
<keyword evidence="9 11" id="KW-0482">Metalloprotease</keyword>
<evidence type="ECO:0000256" key="7">
    <source>
        <dbReference type="ARBA" id="ARBA00022833"/>
    </source>
</evidence>
<evidence type="ECO:0000256" key="1">
    <source>
        <dbReference type="ARBA" id="ARBA00001947"/>
    </source>
</evidence>
<dbReference type="PROSITE" id="PS50106">
    <property type="entry name" value="PDZ"/>
    <property type="match status" value="1"/>
</dbReference>
<evidence type="ECO:0000256" key="8">
    <source>
        <dbReference type="ARBA" id="ARBA00022989"/>
    </source>
</evidence>
<feature type="transmembrane region" description="Helical" evidence="11">
    <location>
        <begin position="290"/>
        <end position="315"/>
    </location>
</feature>
<evidence type="ECO:0000256" key="5">
    <source>
        <dbReference type="ARBA" id="ARBA00022692"/>
    </source>
</evidence>
<comment type="subcellular location">
    <subcellularLocation>
        <location evidence="2">Membrane</location>
        <topology evidence="2">Multi-pass membrane protein</topology>
    </subcellularLocation>
</comment>
<evidence type="ECO:0000256" key="6">
    <source>
        <dbReference type="ARBA" id="ARBA00022801"/>
    </source>
</evidence>
<evidence type="ECO:0000256" key="9">
    <source>
        <dbReference type="ARBA" id="ARBA00023049"/>
    </source>
</evidence>